<dbReference type="InterPro" id="IPR016032">
    <property type="entry name" value="Sig_transdc_resp-reg_C-effctor"/>
</dbReference>
<dbReference type="Gene3D" id="6.10.250.690">
    <property type="match status" value="1"/>
</dbReference>
<dbReference type="OrthoDB" id="9790442at2"/>
<reference evidence="10 11" key="1">
    <citation type="submission" date="2006-12" db="EMBL/GenBank/DDBJ databases">
        <title>Complete sequence of Chlorobium phaeobacteroides DSM 266.</title>
        <authorList>
            <consortium name="US DOE Joint Genome Institute"/>
            <person name="Copeland A."/>
            <person name="Lucas S."/>
            <person name="Lapidus A."/>
            <person name="Barry K."/>
            <person name="Detter J.C."/>
            <person name="Glavina del Rio T."/>
            <person name="Hammon N."/>
            <person name="Israni S."/>
            <person name="Pitluck S."/>
            <person name="Goltsman E."/>
            <person name="Schmutz J."/>
            <person name="Larimer F."/>
            <person name="Land M."/>
            <person name="Hauser L."/>
            <person name="Mikhailova N."/>
            <person name="Li T."/>
            <person name="Overmann J."/>
            <person name="Bryant D.A."/>
            <person name="Richardson P."/>
        </authorList>
    </citation>
    <scope>NUCLEOTIDE SEQUENCE [LARGE SCALE GENOMIC DNA]</scope>
    <source>
        <strain evidence="10 11">DSM 266</strain>
    </source>
</reference>
<dbReference type="PROSITE" id="PS51755">
    <property type="entry name" value="OMPR_PHOB"/>
    <property type="match status" value="1"/>
</dbReference>
<feature type="domain" description="Response regulatory" evidence="8">
    <location>
        <begin position="5"/>
        <end position="121"/>
    </location>
</feature>
<evidence type="ECO:0000256" key="4">
    <source>
        <dbReference type="ARBA" id="ARBA00023125"/>
    </source>
</evidence>
<keyword evidence="4 7" id="KW-0238">DNA-binding</keyword>
<feature type="modified residue" description="4-aspartylphosphate" evidence="6">
    <location>
        <position position="54"/>
    </location>
</feature>
<dbReference type="InterPro" id="IPR001789">
    <property type="entry name" value="Sig_transdc_resp-reg_receiver"/>
</dbReference>
<dbReference type="InterPro" id="IPR001867">
    <property type="entry name" value="OmpR/PhoB-type_DNA-bd"/>
</dbReference>
<dbReference type="InterPro" id="IPR039420">
    <property type="entry name" value="WalR-like"/>
</dbReference>
<dbReference type="Gene3D" id="3.40.50.2300">
    <property type="match status" value="1"/>
</dbReference>
<dbReference type="KEGG" id="cph:Cpha266_0880"/>
<dbReference type="InterPro" id="IPR036388">
    <property type="entry name" value="WH-like_DNA-bd_sf"/>
</dbReference>
<evidence type="ECO:0000259" key="8">
    <source>
        <dbReference type="PROSITE" id="PS50110"/>
    </source>
</evidence>
<keyword evidence="11" id="KW-1185">Reference proteome</keyword>
<proteinExistence type="predicted"/>
<evidence type="ECO:0000313" key="10">
    <source>
        <dbReference type="EMBL" id="ABL64928.1"/>
    </source>
</evidence>
<dbReference type="eggNOG" id="COG0745">
    <property type="taxonomic scope" value="Bacteria"/>
</dbReference>
<dbReference type="RefSeq" id="WP_011744755.1">
    <property type="nucleotide sequence ID" value="NC_008639.1"/>
</dbReference>
<evidence type="ECO:0000256" key="1">
    <source>
        <dbReference type="ARBA" id="ARBA00022553"/>
    </source>
</evidence>
<feature type="DNA-binding region" description="OmpR/PhoB-type" evidence="7">
    <location>
        <begin position="132"/>
        <end position="228"/>
    </location>
</feature>
<dbReference type="GO" id="GO:0000976">
    <property type="term" value="F:transcription cis-regulatory region binding"/>
    <property type="evidence" value="ECO:0007669"/>
    <property type="project" value="TreeGrafter"/>
</dbReference>
<dbReference type="InterPro" id="IPR011006">
    <property type="entry name" value="CheY-like_superfamily"/>
</dbReference>
<dbReference type="STRING" id="290317.Cpha266_0880"/>
<dbReference type="SUPFAM" id="SSF46894">
    <property type="entry name" value="C-terminal effector domain of the bipartite response regulators"/>
    <property type="match status" value="1"/>
</dbReference>
<dbReference type="Pfam" id="PF00072">
    <property type="entry name" value="Response_reg"/>
    <property type="match status" value="1"/>
</dbReference>
<evidence type="ECO:0000256" key="7">
    <source>
        <dbReference type="PROSITE-ProRule" id="PRU01091"/>
    </source>
</evidence>
<keyword evidence="2" id="KW-0902">Two-component regulatory system</keyword>
<dbReference type="FunFam" id="3.40.50.2300:FF:000001">
    <property type="entry name" value="DNA-binding response regulator PhoB"/>
    <property type="match status" value="1"/>
</dbReference>
<evidence type="ECO:0000313" key="11">
    <source>
        <dbReference type="Proteomes" id="UP000008701"/>
    </source>
</evidence>
<organism evidence="10 11">
    <name type="scientific">Chlorobium phaeobacteroides (strain DSM 266 / SMG 266 / 2430)</name>
    <dbReference type="NCBI Taxonomy" id="290317"/>
    <lineage>
        <taxon>Bacteria</taxon>
        <taxon>Pseudomonadati</taxon>
        <taxon>Chlorobiota</taxon>
        <taxon>Chlorobiia</taxon>
        <taxon>Chlorobiales</taxon>
        <taxon>Chlorobiaceae</taxon>
        <taxon>Chlorobium/Pelodictyon group</taxon>
        <taxon>Chlorobium</taxon>
    </lineage>
</organism>
<dbReference type="GO" id="GO:0032993">
    <property type="term" value="C:protein-DNA complex"/>
    <property type="evidence" value="ECO:0007669"/>
    <property type="project" value="TreeGrafter"/>
</dbReference>
<dbReference type="Proteomes" id="UP000008701">
    <property type="component" value="Chromosome"/>
</dbReference>
<dbReference type="SUPFAM" id="SSF52172">
    <property type="entry name" value="CheY-like"/>
    <property type="match status" value="1"/>
</dbReference>
<dbReference type="PROSITE" id="PS50110">
    <property type="entry name" value="RESPONSE_REGULATORY"/>
    <property type="match status" value="1"/>
</dbReference>
<gene>
    <name evidence="10" type="ordered locus">Cpha266_0880</name>
</gene>
<feature type="domain" description="OmpR/PhoB-type" evidence="9">
    <location>
        <begin position="132"/>
        <end position="228"/>
    </location>
</feature>
<evidence type="ECO:0000259" key="9">
    <source>
        <dbReference type="PROSITE" id="PS51755"/>
    </source>
</evidence>
<dbReference type="GO" id="GO:0000156">
    <property type="term" value="F:phosphorelay response regulator activity"/>
    <property type="evidence" value="ECO:0007669"/>
    <property type="project" value="TreeGrafter"/>
</dbReference>
<dbReference type="PANTHER" id="PTHR48111:SF21">
    <property type="entry name" value="DNA-BINDING DUAL MASTER TRANSCRIPTIONAL REGULATOR RPAA"/>
    <property type="match status" value="1"/>
</dbReference>
<dbReference type="EMBL" id="CP000492">
    <property type="protein sequence ID" value="ABL64928.1"/>
    <property type="molecule type" value="Genomic_DNA"/>
</dbReference>
<accession>A1BEV1</accession>
<protein>
    <submittedName>
        <fullName evidence="10">Two component transcriptional regulator, winged helix family</fullName>
    </submittedName>
</protein>
<evidence type="ECO:0000256" key="3">
    <source>
        <dbReference type="ARBA" id="ARBA00023015"/>
    </source>
</evidence>
<dbReference type="Gene3D" id="1.10.10.10">
    <property type="entry name" value="Winged helix-like DNA-binding domain superfamily/Winged helix DNA-binding domain"/>
    <property type="match status" value="1"/>
</dbReference>
<dbReference type="GO" id="GO:0006355">
    <property type="term" value="P:regulation of DNA-templated transcription"/>
    <property type="evidence" value="ECO:0007669"/>
    <property type="project" value="InterPro"/>
</dbReference>
<dbReference type="PANTHER" id="PTHR48111">
    <property type="entry name" value="REGULATOR OF RPOS"/>
    <property type="match status" value="1"/>
</dbReference>
<dbReference type="Pfam" id="PF00486">
    <property type="entry name" value="Trans_reg_C"/>
    <property type="match status" value="1"/>
</dbReference>
<keyword evidence="3" id="KW-0805">Transcription regulation</keyword>
<dbReference type="AlphaFoldDB" id="A1BEV1"/>
<dbReference type="SMART" id="SM00862">
    <property type="entry name" value="Trans_reg_C"/>
    <property type="match status" value="1"/>
</dbReference>
<evidence type="ECO:0000256" key="5">
    <source>
        <dbReference type="ARBA" id="ARBA00023163"/>
    </source>
</evidence>
<evidence type="ECO:0000256" key="2">
    <source>
        <dbReference type="ARBA" id="ARBA00023012"/>
    </source>
</evidence>
<evidence type="ECO:0000256" key="6">
    <source>
        <dbReference type="PROSITE-ProRule" id="PRU00169"/>
    </source>
</evidence>
<dbReference type="GO" id="GO:0005829">
    <property type="term" value="C:cytosol"/>
    <property type="evidence" value="ECO:0007669"/>
    <property type="project" value="TreeGrafter"/>
</dbReference>
<dbReference type="CDD" id="cd00383">
    <property type="entry name" value="trans_reg_C"/>
    <property type="match status" value="1"/>
</dbReference>
<sequence length="236" mass="26953" precursor="true">MSDPLLLVVEDDQNLAKLLGYNLERAGYRHQLSPTGEDALEQLAKRRFDLVLLDLMLPGIDGFDVCRKIRQNQLLRDIPIIMLTAKGEEIDKVLGFELGIDDYVVKPFSPRELTLRIRAILKRDRRQSAQHQEVLSAAGLDVDIVRHEVKLDGKEIVLTLMEFKLLVALLKRKGQAQSRDMLLSDVWEVDRFINTRTIDTHITRLREKLGVTGSMIKTVRGLGYKFEEATESSNEC</sequence>
<keyword evidence="5" id="KW-0804">Transcription</keyword>
<dbReference type="SMART" id="SM00448">
    <property type="entry name" value="REC"/>
    <property type="match status" value="1"/>
</dbReference>
<name>A1BEV1_CHLPD</name>
<dbReference type="HOGENOM" id="CLU_000445_30_4_10"/>
<keyword evidence="1 6" id="KW-0597">Phosphoprotein</keyword>